<comment type="caution">
    <text evidence="2">The sequence shown here is derived from an EMBL/GenBank/DDBJ whole genome shotgun (WGS) entry which is preliminary data.</text>
</comment>
<gene>
    <name evidence="2" type="ORF">PLEPLA_LOCUS29395</name>
</gene>
<organism evidence="2 3">
    <name type="scientific">Pleuronectes platessa</name>
    <name type="common">European plaice</name>
    <dbReference type="NCBI Taxonomy" id="8262"/>
    <lineage>
        <taxon>Eukaryota</taxon>
        <taxon>Metazoa</taxon>
        <taxon>Chordata</taxon>
        <taxon>Craniata</taxon>
        <taxon>Vertebrata</taxon>
        <taxon>Euteleostomi</taxon>
        <taxon>Actinopterygii</taxon>
        <taxon>Neopterygii</taxon>
        <taxon>Teleostei</taxon>
        <taxon>Neoteleostei</taxon>
        <taxon>Acanthomorphata</taxon>
        <taxon>Carangaria</taxon>
        <taxon>Pleuronectiformes</taxon>
        <taxon>Pleuronectoidei</taxon>
        <taxon>Pleuronectidae</taxon>
        <taxon>Pleuronectes</taxon>
    </lineage>
</organism>
<dbReference type="InterPro" id="IPR053358">
    <property type="entry name" value="Diff-assoc_signaling"/>
</dbReference>
<keyword evidence="3" id="KW-1185">Reference proteome</keyword>
<proteinExistence type="predicted"/>
<dbReference type="AlphaFoldDB" id="A0A9N7V094"/>
<dbReference type="PANTHER" id="PTHR34261">
    <property type="entry name" value="APC REGULATOR OF WNT-SIGNALING PATHWAY-RELATED"/>
    <property type="match status" value="1"/>
</dbReference>
<dbReference type="EMBL" id="CADEAL010002671">
    <property type="protein sequence ID" value="CAB1441638.1"/>
    <property type="molecule type" value="Genomic_DNA"/>
</dbReference>
<feature type="compositionally biased region" description="Basic and acidic residues" evidence="1">
    <location>
        <begin position="223"/>
        <end position="242"/>
    </location>
</feature>
<dbReference type="PANTHER" id="PTHR34261:SF1">
    <property type="entry name" value="TUBULIN POLYMERIZATION-PROMOTING PROTEIN"/>
    <property type="match status" value="1"/>
</dbReference>
<evidence type="ECO:0000313" key="2">
    <source>
        <dbReference type="EMBL" id="CAB1441638.1"/>
    </source>
</evidence>
<name>A0A9N7V094_PLEPL</name>
<feature type="compositionally biased region" description="Basic and acidic residues" evidence="1">
    <location>
        <begin position="136"/>
        <end position="145"/>
    </location>
</feature>
<evidence type="ECO:0000256" key="1">
    <source>
        <dbReference type="SAM" id="MobiDB-lite"/>
    </source>
</evidence>
<dbReference type="Proteomes" id="UP001153269">
    <property type="component" value="Unassembled WGS sequence"/>
</dbReference>
<feature type="compositionally biased region" description="Basic residues" evidence="1">
    <location>
        <begin position="207"/>
        <end position="222"/>
    </location>
</feature>
<evidence type="ECO:0000313" key="3">
    <source>
        <dbReference type="Proteomes" id="UP001153269"/>
    </source>
</evidence>
<sequence>MFSLAVSIPLNQNQIKNQNQNQGANRNIEEVLGNNPADDVKNKINMNEVYPKDGSVITDAEHRDSLERLGEQIGLKNIFRCDRDQNKQMKCVSCSSSSGNVAQRCVSDTNTGQQQGTGGSSAQGGDQDGWQTPKKGKGDRVRRDISYNAGDSSAHISESNKGAEIAPSVDENGNDVGSDEGNGSDLRTVEDILSPHIGFDSGDGRVSKGKGKVSKGKGKVSKGKGEANRLRNEQQTHRPEMEDSRRFSTLSFSFILCFSLWLTPGETYNFWDQCIDECPAKYFTSTYDVRCSDRCEKHGYDYYWCHSEEGWDYCSPGEHIDYIGNPCSNACGKYGENFYRCLLWGGSWSKCARVEPRAMIYYTRYQRQCVDSCQYYESDDYFWCHDGDDWEYCSPLQDHTYKNEPCRFNHQCGRHDVPCQTTTR</sequence>
<reference evidence="2" key="1">
    <citation type="submission" date="2020-03" db="EMBL/GenBank/DDBJ databases">
        <authorList>
            <person name="Weist P."/>
        </authorList>
    </citation>
    <scope>NUCLEOTIDE SEQUENCE</scope>
</reference>
<feature type="compositionally biased region" description="Polar residues" evidence="1">
    <location>
        <begin position="149"/>
        <end position="160"/>
    </location>
</feature>
<accession>A0A9N7V094</accession>
<protein>
    <submittedName>
        <fullName evidence="2">Uncharacterized protein</fullName>
    </submittedName>
</protein>
<feature type="region of interest" description="Disordered" evidence="1">
    <location>
        <begin position="93"/>
        <end position="242"/>
    </location>
</feature>